<feature type="binding site" evidence="7">
    <location>
        <position position="529"/>
    </location>
    <ligand>
        <name>deamido-NAD(+)</name>
        <dbReference type="ChEBI" id="CHEBI:58437"/>
        <note>ligand shared between two neighboring subunits</note>
    </ligand>
</feature>
<evidence type="ECO:0000256" key="9">
    <source>
        <dbReference type="RuleBase" id="RU003811"/>
    </source>
</evidence>
<dbReference type="GO" id="GO:0008795">
    <property type="term" value="F:NAD+ synthase activity"/>
    <property type="evidence" value="ECO:0007669"/>
    <property type="project" value="UniProtKB-UniRule"/>
</dbReference>
<dbReference type="PANTHER" id="PTHR23090:SF9">
    <property type="entry name" value="GLUTAMINE-DEPENDENT NAD(+) SYNTHETASE"/>
    <property type="match status" value="1"/>
</dbReference>
<evidence type="ECO:0000256" key="8">
    <source>
        <dbReference type="PIRNR" id="PIRNR006630"/>
    </source>
</evidence>
<dbReference type="EMBL" id="ASIV01000004">
    <property type="protein sequence ID" value="KEG20109.1"/>
    <property type="molecule type" value="Genomic_DNA"/>
</dbReference>
<feature type="binding site" evidence="7">
    <location>
        <position position="126"/>
    </location>
    <ligand>
        <name>L-glutamine</name>
        <dbReference type="ChEBI" id="CHEBI:58359"/>
    </ligand>
</feature>
<dbReference type="CDD" id="cd07570">
    <property type="entry name" value="GAT_Gln-NAD-synth"/>
    <property type="match status" value="1"/>
</dbReference>
<evidence type="ECO:0000256" key="2">
    <source>
        <dbReference type="ARBA" id="ARBA00007145"/>
    </source>
</evidence>
<comment type="similarity">
    <text evidence="2 7 8">In the C-terminal section; belongs to the NAD synthetase family.</text>
</comment>
<dbReference type="GO" id="GO:0009435">
    <property type="term" value="P:NAD+ biosynthetic process"/>
    <property type="evidence" value="ECO:0007669"/>
    <property type="project" value="UniProtKB-UniRule"/>
</dbReference>
<dbReference type="UniPathway" id="UPA00253">
    <property type="reaction ID" value="UER00334"/>
</dbReference>
<dbReference type="FunFam" id="3.40.50.620:FF:000106">
    <property type="entry name" value="Glutamine-dependent NAD(+) synthetase"/>
    <property type="match status" value="1"/>
</dbReference>
<evidence type="ECO:0000256" key="5">
    <source>
        <dbReference type="ARBA" id="ARBA00022840"/>
    </source>
</evidence>
<evidence type="ECO:0000256" key="1">
    <source>
        <dbReference type="ARBA" id="ARBA00005188"/>
    </source>
</evidence>
<dbReference type="GO" id="GO:0005524">
    <property type="term" value="F:ATP binding"/>
    <property type="evidence" value="ECO:0007669"/>
    <property type="project" value="UniProtKB-UniRule"/>
</dbReference>
<dbReference type="STRING" id="1293911.H710_00709"/>
<dbReference type="Gene3D" id="3.40.50.620">
    <property type="entry name" value="HUPs"/>
    <property type="match status" value="1"/>
</dbReference>
<dbReference type="Gene3D" id="3.60.110.10">
    <property type="entry name" value="Carbon-nitrogen hydrolase"/>
    <property type="match status" value="1"/>
</dbReference>
<feature type="active site" description="Proton acceptor; for glutaminase activity" evidence="7">
    <location>
        <position position="52"/>
    </location>
</feature>
<gene>
    <name evidence="7" type="primary">nadE</name>
    <name evidence="11" type="ORF">H710_00709</name>
</gene>
<dbReference type="AlphaFoldDB" id="A0A072RF55"/>
<comment type="pathway">
    <text evidence="1 7 8">Cofactor biosynthesis; NAD(+) biosynthesis; NAD(+) from deamido-NAD(+) (L-Gln route): step 1/1.</text>
</comment>
<dbReference type="CDD" id="cd00553">
    <property type="entry name" value="NAD_synthase"/>
    <property type="match status" value="1"/>
</dbReference>
<dbReference type="PATRIC" id="fig|1293911.3.peg.744"/>
<dbReference type="Pfam" id="PF00795">
    <property type="entry name" value="CN_hydrolase"/>
    <property type="match status" value="1"/>
</dbReference>
<feature type="binding site" evidence="7">
    <location>
        <position position="410"/>
    </location>
    <ligand>
        <name>deamido-NAD(+)</name>
        <dbReference type="ChEBI" id="CHEBI:58437"/>
        <note>ligand shared between two neighboring subunits</note>
    </ligand>
</feature>
<feature type="domain" description="CN hydrolase" evidence="10">
    <location>
        <begin position="12"/>
        <end position="253"/>
    </location>
</feature>
<feature type="binding site" evidence="7">
    <location>
        <position position="381"/>
    </location>
    <ligand>
        <name>deamido-NAD(+)</name>
        <dbReference type="ChEBI" id="CHEBI:58437"/>
        <note>ligand shared between two neighboring subunits</note>
    </ligand>
</feature>
<dbReference type="InterPro" id="IPR014445">
    <property type="entry name" value="Gln-dep_NAD_synthase"/>
</dbReference>
<dbReference type="InterPro" id="IPR022310">
    <property type="entry name" value="NAD/GMP_synthase"/>
</dbReference>
<feature type="binding site" evidence="7">
    <location>
        <position position="405"/>
    </location>
    <ligand>
        <name>ATP</name>
        <dbReference type="ChEBI" id="CHEBI:30616"/>
    </ligand>
</feature>
<keyword evidence="3 7" id="KW-0436">Ligase</keyword>
<comment type="function">
    <text evidence="7">Catalyzes the ATP-dependent amidation of deamido-NAD to form NAD. Uses L-glutamine as a nitrogen source.</text>
</comment>
<evidence type="ECO:0000256" key="4">
    <source>
        <dbReference type="ARBA" id="ARBA00022741"/>
    </source>
</evidence>
<comment type="catalytic activity">
    <reaction evidence="7 8">
        <text>deamido-NAD(+) + L-glutamine + ATP + H2O = L-glutamate + AMP + diphosphate + NAD(+) + H(+)</text>
        <dbReference type="Rhea" id="RHEA:24384"/>
        <dbReference type="ChEBI" id="CHEBI:15377"/>
        <dbReference type="ChEBI" id="CHEBI:15378"/>
        <dbReference type="ChEBI" id="CHEBI:29985"/>
        <dbReference type="ChEBI" id="CHEBI:30616"/>
        <dbReference type="ChEBI" id="CHEBI:33019"/>
        <dbReference type="ChEBI" id="CHEBI:57540"/>
        <dbReference type="ChEBI" id="CHEBI:58359"/>
        <dbReference type="ChEBI" id="CHEBI:58437"/>
        <dbReference type="ChEBI" id="CHEBI:456215"/>
        <dbReference type="EC" id="6.3.5.1"/>
    </reaction>
</comment>
<sequence>MMMAKKLIKDDFRIAVSQLNPIVGDIEGNFVLAKMAHQKAQQQGADLVLLTELFISAYPPEDLVLKPAFTKACENAIKKLAKVTKEGPGIIIGAPIKRGDVIYNGVVLLDNGQVITEYLKFDLPNYLEFDEKRVFSPGPSPEPIVYRGITLGIVVCEDIWNDSSICTEFRNKGAEFILVSNGSPYCHNKILKRMSIVRAQAIQAGVPVIYANQVGGQDELIFDGGSFALNEQGTVAFQMKHFESHIAVSHWQRKSIGWQCVSGPNEKLLGGVAADYHACVLGLRDYVNKNGFKDVILGLSGGIDSALCAAIATDALGAERVHAVMMPYHYTSEESLQDAKDCAHFLDCHYEIIPIVQPVENFLSIMAPIFSGLPSDITEENLQSRVRGTILMALSNKFGSMVITTGNKSEMAVGYATLYGDMNGGFNPIKDIYKMQVYALAEWRNKNHLPNFLGAEGVVIPPNIIKKAPSAELRENQKDEDFLPPYPILDDILQSLVENDMSVDEIVKCGHLRETVEKVEHLLYVAEHKRRQSAPGIKISSKNFGRDRRYPITNYFRDKS</sequence>
<dbReference type="SUPFAM" id="SSF52402">
    <property type="entry name" value="Adenine nucleotide alpha hydrolases-like"/>
    <property type="match status" value="1"/>
</dbReference>
<feature type="binding site" evidence="7">
    <location>
        <position position="183"/>
    </location>
    <ligand>
        <name>L-glutamine</name>
        <dbReference type="ChEBI" id="CHEBI:58359"/>
    </ligand>
</feature>
<keyword evidence="4 7" id="KW-0547">Nucleotide-binding</keyword>
<dbReference type="EC" id="6.3.5.1" evidence="7 8"/>
<feature type="active site" description="Nucleophile; for glutaminase activity" evidence="7">
    <location>
        <position position="156"/>
    </location>
</feature>
<comment type="caution">
    <text evidence="11">The sequence shown here is derived from an EMBL/GenBank/DDBJ whole genome shotgun (WGS) entry which is preliminary data.</text>
</comment>
<dbReference type="PIRSF" id="PIRSF006630">
    <property type="entry name" value="NADS_GAT"/>
    <property type="match status" value="1"/>
</dbReference>
<keyword evidence="5 7" id="KW-0067">ATP-binding</keyword>
<dbReference type="GO" id="GO:0004359">
    <property type="term" value="F:glutaminase activity"/>
    <property type="evidence" value="ECO:0007669"/>
    <property type="project" value="InterPro"/>
</dbReference>
<dbReference type="SUPFAM" id="SSF56317">
    <property type="entry name" value="Carbon-nitrogen hydrolase"/>
    <property type="match status" value="1"/>
</dbReference>
<evidence type="ECO:0000259" key="10">
    <source>
        <dbReference type="PROSITE" id="PS50263"/>
    </source>
</evidence>
<feature type="binding site" evidence="7">
    <location>
        <position position="189"/>
    </location>
    <ligand>
        <name>L-glutamine</name>
        <dbReference type="ChEBI" id="CHEBI:58359"/>
    </ligand>
</feature>
<dbReference type="NCBIfam" id="TIGR00552">
    <property type="entry name" value="nadE"/>
    <property type="match status" value="1"/>
</dbReference>
<name>A0A072RF55_BARBA</name>
<dbReference type="InterPro" id="IPR003010">
    <property type="entry name" value="C-N_Hydrolase"/>
</dbReference>
<feature type="binding site" evidence="7">
    <location>
        <begin position="298"/>
        <end position="305"/>
    </location>
    <ligand>
        <name>ATP</name>
        <dbReference type="ChEBI" id="CHEBI:30616"/>
    </ligand>
</feature>
<dbReference type="InterPro" id="IPR036526">
    <property type="entry name" value="C-N_Hydrolase_sf"/>
</dbReference>
<evidence type="ECO:0000313" key="11">
    <source>
        <dbReference type="EMBL" id="KEG20109.1"/>
    </source>
</evidence>
<feature type="active site" description="For glutaminase activity" evidence="7">
    <location>
        <position position="120"/>
    </location>
</feature>
<dbReference type="Proteomes" id="UP000031740">
    <property type="component" value="Unassembled WGS sequence"/>
</dbReference>
<evidence type="ECO:0000313" key="12">
    <source>
        <dbReference type="Proteomes" id="UP000031740"/>
    </source>
</evidence>
<dbReference type="GO" id="GO:0005737">
    <property type="term" value="C:cytoplasm"/>
    <property type="evidence" value="ECO:0007669"/>
    <property type="project" value="InterPro"/>
</dbReference>
<reference evidence="11 12" key="1">
    <citation type="submission" date="2013-04" db="EMBL/GenBank/DDBJ databases">
        <title>The Genome Sequence of Bartonella bacilliformis Ver097.</title>
        <authorList>
            <consortium name="The Broad Institute Genomics Platform"/>
            <consortium name="The Broad Institute Genome Sequencing Center for Infectious Disease"/>
            <person name="Feldgarden M."/>
            <person name="Kirby J."/>
            <person name="Birtles R."/>
            <person name="Dasch G."/>
            <person name="Hendrix L."/>
            <person name="Koehler J."/>
            <person name="Walker B."/>
            <person name="Young S.K."/>
            <person name="Zeng Q."/>
            <person name="Gargeya S."/>
            <person name="Fitzgerald M."/>
            <person name="Haas B."/>
            <person name="Abouelleil A."/>
            <person name="Allen A.W."/>
            <person name="Alvarado L."/>
            <person name="Arachchi H.M."/>
            <person name="Berlin A.M."/>
            <person name="Chapman S.B."/>
            <person name="Gainer-Dewar J."/>
            <person name="Goldberg J."/>
            <person name="Griggs A."/>
            <person name="Gujja S."/>
            <person name="Hansen M."/>
            <person name="Howarth C."/>
            <person name="Imamovic A."/>
            <person name="Ireland A."/>
            <person name="Larimer J."/>
            <person name="McCowan C."/>
            <person name="Murphy C."/>
            <person name="Pearson M."/>
            <person name="Poon T.W."/>
            <person name="Priest M."/>
            <person name="Roberts A."/>
            <person name="Saif S."/>
            <person name="Shea T."/>
            <person name="Sisk P."/>
            <person name="Sykes S."/>
            <person name="Wortman J."/>
            <person name="Nusbaum C."/>
            <person name="Birren B."/>
        </authorList>
    </citation>
    <scope>NUCLEOTIDE SEQUENCE [LARGE SCALE GENOMIC DNA]</scope>
    <source>
        <strain evidence="11 12">Ver097</strain>
    </source>
</reference>
<accession>A0A072RF55</accession>
<dbReference type="NCBIfam" id="NF010588">
    <property type="entry name" value="PRK13981.1"/>
    <property type="match status" value="1"/>
</dbReference>
<comment type="similarity">
    <text evidence="9">Belongs to the NAD synthetase family.</text>
</comment>
<organism evidence="11 12">
    <name type="scientific">Bartonella bacilliformis Ver097</name>
    <dbReference type="NCBI Taxonomy" id="1293911"/>
    <lineage>
        <taxon>Bacteria</taxon>
        <taxon>Pseudomonadati</taxon>
        <taxon>Pseudomonadota</taxon>
        <taxon>Alphaproteobacteria</taxon>
        <taxon>Hyphomicrobiales</taxon>
        <taxon>Bartonellaceae</taxon>
        <taxon>Bartonella</taxon>
    </lineage>
</organism>
<dbReference type="HOGENOM" id="CLU_022313_2_0_5"/>
<dbReference type="PROSITE" id="PS50263">
    <property type="entry name" value="CN_HYDROLASE"/>
    <property type="match status" value="1"/>
</dbReference>
<dbReference type="Pfam" id="PF02540">
    <property type="entry name" value="NAD_synthase"/>
    <property type="match status" value="1"/>
</dbReference>
<protein>
    <recommendedName>
        <fullName evidence="7 8">Glutamine-dependent NAD(+) synthetase</fullName>
        <ecNumber evidence="7 8">6.3.5.1</ecNumber>
    </recommendedName>
    <alternativeName>
        <fullName evidence="7 8">NAD(+) synthase [glutamine-hydrolyzing]</fullName>
    </alternativeName>
</protein>
<evidence type="ECO:0000256" key="6">
    <source>
        <dbReference type="ARBA" id="ARBA00023027"/>
    </source>
</evidence>
<dbReference type="GO" id="GO:0003952">
    <property type="term" value="F:NAD+ synthase (glutamine-hydrolyzing) activity"/>
    <property type="evidence" value="ECO:0007669"/>
    <property type="project" value="UniProtKB-UniRule"/>
</dbReference>
<dbReference type="HAMAP" id="MF_02090">
    <property type="entry name" value="NadE_glutamine_dep"/>
    <property type="match status" value="1"/>
</dbReference>
<dbReference type="PANTHER" id="PTHR23090">
    <property type="entry name" value="NH 3 /GLUTAMINE-DEPENDENT NAD + SYNTHETASE"/>
    <property type="match status" value="1"/>
</dbReference>
<evidence type="ECO:0000256" key="7">
    <source>
        <dbReference type="HAMAP-Rule" id="MF_02090"/>
    </source>
</evidence>
<dbReference type="InterPro" id="IPR014729">
    <property type="entry name" value="Rossmann-like_a/b/a_fold"/>
</dbReference>
<keyword evidence="6 7" id="KW-0520">NAD</keyword>
<dbReference type="InterPro" id="IPR003694">
    <property type="entry name" value="NAD_synthase"/>
</dbReference>
<comment type="caution">
    <text evidence="7">Lacks conserved residue(s) required for the propagation of feature annotation.</text>
</comment>
<evidence type="ECO:0000256" key="3">
    <source>
        <dbReference type="ARBA" id="ARBA00022598"/>
    </source>
</evidence>
<proteinExistence type="inferred from homology"/>